<dbReference type="RefSeq" id="WP_067671394.1">
    <property type="nucleotide sequence ID" value="NZ_CBCSIK010000012.1"/>
</dbReference>
<protein>
    <submittedName>
        <fullName evidence="1">Uncharacterized protein</fullName>
    </submittedName>
</protein>
<keyword evidence="2" id="KW-1185">Reference proteome</keyword>
<organism evidence="1 2">
    <name type="scientific">Acinetobacter pragensis</name>
    <dbReference type="NCBI Taxonomy" id="1806892"/>
    <lineage>
        <taxon>Bacteria</taxon>
        <taxon>Pseudomonadati</taxon>
        <taxon>Pseudomonadota</taxon>
        <taxon>Gammaproteobacteria</taxon>
        <taxon>Moraxellales</taxon>
        <taxon>Moraxellaceae</taxon>
        <taxon>Acinetobacter</taxon>
    </lineage>
</organism>
<dbReference type="Proteomes" id="UP000076276">
    <property type="component" value="Unassembled WGS sequence"/>
</dbReference>
<dbReference type="OrthoDB" id="6682089at2"/>
<evidence type="ECO:0000313" key="1">
    <source>
        <dbReference type="EMBL" id="KYQ70829.1"/>
    </source>
</evidence>
<accession>A0A151XZ13</accession>
<dbReference type="EMBL" id="LUAW01000043">
    <property type="protein sequence ID" value="KYQ70829.1"/>
    <property type="molecule type" value="Genomic_DNA"/>
</dbReference>
<name>A0A151XZ13_9GAMM</name>
<comment type="caution">
    <text evidence="1">The sequence shown here is derived from an EMBL/GenBank/DDBJ whole genome shotgun (WGS) entry which is preliminary data.</text>
</comment>
<evidence type="ECO:0000313" key="2">
    <source>
        <dbReference type="Proteomes" id="UP000076276"/>
    </source>
</evidence>
<sequence length="218" mass="25742">MNIAQLISQVLQHYGASLELINNQVLRLHHSDDIPQQSTDLVRKYKPQLIRRLRLQSCYELLEHIQQEGAEIELIDSQTVRLHHAERITDIEIQKVKQSKAEIIEILSNSTASNSETLDLDIQQEVIRIYFDRLERHRSNLRKINNPVENALVKPEHVRQDLIQKFLVNQEQAQHFINALIEQNIFYYDSNFRFYLFPDFTHPAMTAFQHHNSFAQAH</sequence>
<reference evidence="1 2" key="1">
    <citation type="submission" date="2016-03" db="EMBL/GenBank/DDBJ databases">
        <title>Acinetobacter genomospecies 28 strain ANC 4149.</title>
        <authorList>
            <person name="Radolfova-Krizova L."/>
            <person name="Nemec A."/>
        </authorList>
    </citation>
    <scope>NUCLEOTIDE SEQUENCE [LARGE SCALE GENOMIC DNA]</scope>
    <source>
        <strain evidence="1 2">ANC 4149</strain>
    </source>
</reference>
<gene>
    <name evidence="1" type="ORF">AZH43_17230</name>
</gene>
<proteinExistence type="predicted"/>
<dbReference type="AlphaFoldDB" id="A0A151XZ13"/>